<evidence type="ECO:0000256" key="3">
    <source>
        <dbReference type="ARBA" id="ARBA00022989"/>
    </source>
</evidence>
<dbReference type="Proteomes" id="UP000186601">
    <property type="component" value="Unassembled WGS sequence"/>
</dbReference>
<gene>
    <name evidence="6" type="ORF">PHLCEN_2v12318</name>
</gene>
<name>A0A2R6NHE9_9APHY</name>
<evidence type="ECO:0000256" key="4">
    <source>
        <dbReference type="ARBA" id="ARBA00023136"/>
    </source>
</evidence>
<evidence type="ECO:0000256" key="5">
    <source>
        <dbReference type="SAM" id="Phobius"/>
    </source>
</evidence>
<sequence>MVTGPSFSNINWGTYIVFAALNAMIVPVIYFFFPETSGRSLEDDGIYRATHADMDVIFALAYKEGVSPVEVSLRKDIPHVGSPEADEILGISKSSRAEMKEEAAQAQPPLWTQK</sequence>
<evidence type="ECO:0000313" key="7">
    <source>
        <dbReference type="Proteomes" id="UP000186601"/>
    </source>
</evidence>
<dbReference type="OrthoDB" id="2544694at2759"/>
<dbReference type="InterPro" id="IPR036259">
    <property type="entry name" value="MFS_trans_sf"/>
</dbReference>
<dbReference type="InterPro" id="IPR005828">
    <property type="entry name" value="MFS_sugar_transport-like"/>
</dbReference>
<dbReference type="GO" id="GO:0022857">
    <property type="term" value="F:transmembrane transporter activity"/>
    <property type="evidence" value="ECO:0007669"/>
    <property type="project" value="InterPro"/>
</dbReference>
<dbReference type="STRING" id="98765.A0A2R6NHE9"/>
<keyword evidence="2 5" id="KW-0812">Transmembrane</keyword>
<evidence type="ECO:0000256" key="1">
    <source>
        <dbReference type="ARBA" id="ARBA00004370"/>
    </source>
</evidence>
<organism evidence="6 7">
    <name type="scientific">Hermanssonia centrifuga</name>
    <dbReference type="NCBI Taxonomy" id="98765"/>
    <lineage>
        <taxon>Eukaryota</taxon>
        <taxon>Fungi</taxon>
        <taxon>Dikarya</taxon>
        <taxon>Basidiomycota</taxon>
        <taxon>Agaricomycotina</taxon>
        <taxon>Agaricomycetes</taxon>
        <taxon>Polyporales</taxon>
        <taxon>Meruliaceae</taxon>
        <taxon>Hermanssonia</taxon>
    </lineage>
</organism>
<comment type="caution">
    <text evidence="6">The sequence shown here is derived from an EMBL/GenBank/DDBJ whole genome shotgun (WGS) entry which is preliminary data.</text>
</comment>
<feature type="transmembrane region" description="Helical" evidence="5">
    <location>
        <begin position="12"/>
        <end position="33"/>
    </location>
</feature>
<proteinExistence type="predicted"/>
<reference evidence="6 7" key="1">
    <citation type="submission" date="2018-02" db="EMBL/GenBank/DDBJ databases">
        <title>Genome sequence of the basidiomycete white-rot fungus Phlebia centrifuga.</title>
        <authorList>
            <person name="Granchi Z."/>
            <person name="Peng M."/>
            <person name="de Vries R.P."/>
            <person name="Hilden K."/>
            <person name="Makela M.R."/>
            <person name="Grigoriev I."/>
            <person name="Riley R."/>
        </authorList>
    </citation>
    <scope>NUCLEOTIDE SEQUENCE [LARGE SCALE GENOMIC DNA]</scope>
    <source>
        <strain evidence="6 7">FBCC195</strain>
    </source>
</reference>
<evidence type="ECO:0008006" key="8">
    <source>
        <dbReference type="Google" id="ProtNLM"/>
    </source>
</evidence>
<evidence type="ECO:0000313" key="6">
    <source>
        <dbReference type="EMBL" id="PSR71817.1"/>
    </source>
</evidence>
<dbReference type="Pfam" id="PF00083">
    <property type="entry name" value="Sugar_tr"/>
    <property type="match status" value="1"/>
</dbReference>
<protein>
    <recommendedName>
        <fullName evidence="8">Major facilitator superfamily (MFS) profile domain-containing protein</fullName>
    </recommendedName>
</protein>
<keyword evidence="3 5" id="KW-1133">Transmembrane helix</keyword>
<dbReference type="GO" id="GO:0016020">
    <property type="term" value="C:membrane"/>
    <property type="evidence" value="ECO:0007669"/>
    <property type="project" value="UniProtKB-SubCell"/>
</dbReference>
<comment type="subcellular location">
    <subcellularLocation>
        <location evidence="1">Membrane</location>
    </subcellularLocation>
</comment>
<dbReference type="AlphaFoldDB" id="A0A2R6NHE9"/>
<dbReference type="Gene3D" id="1.20.1250.20">
    <property type="entry name" value="MFS general substrate transporter like domains"/>
    <property type="match status" value="1"/>
</dbReference>
<keyword evidence="4 5" id="KW-0472">Membrane</keyword>
<keyword evidence="7" id="KW-1185">Reference proteome</keyword>
<accession>A0A2R6NHE9</accession>
<dbReference type="EMBL" id="MLYV02001242">
    <property type="protein sequence ID" value="PSR71817.1"/>
    <property type="molecule type" value="Genomic_DNA"/>
</dbReference>
<evidence type="ECO:0000256" key="2">
    <source>
        <dbReference type="ARBA" id="ARBA00022692"/>
    </source>
</evidence>